<evidence type="ECO:0000256" key="2">
    <source>
        <dbReference type="ARBA" id="ARBA00022737"/>
    </source>
</evidence>
<reference evidence="5" key="1">
    <citation type="submission" date="2022-07" db="EMBL/GenBank/DDBJ databases">
        <title>Phylogenomic reconstructions and comparative analyses of Kickxellomycotina fungi.</title>
        <authorList>
            <person name="Reynolds N.K."/>
            <person name="Stajich J.E."/>
            <person name="Barry K."/>
            <person name="Grigoriev I.V."/>
            <person name="Crous P."/>
            <person name="Smith M.E."/>
        </authorList>
    </citation>
    <scope>NUCLEOTIDE SEQUENCE</scope>
    <source>
        <strain evidence="5">IMI 214461</strain>
    </source>
</reference>
<dbReference type="GO" id="GO:0005634">
    <property type="term" value="C:nucleus"/>
    <property type="evidence" value="ECO:0007669"/>
    <property type="project" value="TreeGrafter"/>
</dbReference>
<keyword evidence="6" id="KW-1185">Reference proteome</keyword>
<dbReference type="AlphaFoldDB" id="A0A9W8EIG6"/>
<dbReference type="InterPro" id="IPR051362">
    <property type="entry name" value="WD_repeat_creC_regulators"/>
</dbReference>
<dbReference type="PROSITE" id="PS50082">
    <property type="entry name" value="WD_REPEATS_2"/>
    <property type="match status" value="1"/>
</dbReference>
<evidence type="ECO:0000313" key="6">
    <source>
        <dbReference type="Proteomes" id="UP001150907"/>
    </source>
</evidence>
<dbReference type="EMBL" id="JANBQF010000284">
    <property type="protein sequence ID" value="KAJ2002638.1"/>
    <property type="molecule type" value="Genomic_DNA"/>
</dbReference>
<dbReference type="InterPro" id="IPR036322">
    <property type="entry name" value="WD40_repeat_dom_sf"/>
</dbReference>
<dbReference type="InterPro" id="IPR015943">
    <property type="entry name" value="WD40/YVTN_repeat-like_dom_sf"/>
</dbReference>
<feature type="region of interest" description="Disordered" evidence="4">
    <location>
        <begin position="134"/>
        <end position="172"/>
    </location>
</feature>
<sequence>MSAKSLPCTHFDTPEGRWTLASEFTTENAANQFMPHIGRDAGCDDLCLGASGAESHPLPITPTVPNGAGGMRFGAASAAMASGGLMFADSSPQVSSRATSAVTASIPKSNLYMLANRPTQVSIFRAPGVEPSVGAGTAAPASSYEVPGTAPGANGTGANETPTNSGGRGYGFRQGRLNFGRGAAGAQGSSSGASYSSAGAASIAGSGQTTAASATTPAVAAATAAAAQPLHSKGIVTKSTSAYVSRIITNENLARWIVGDNLHSTYLLFNAPRCVAWVGLQPESNGETLARFDLVSNTPLCHDINQATRAENRLDIVMGFVHGNIIWYDPISGKYSRLNKNSGYNPAIICAKWIPNSDSLFMVGTSDGGVMIMDRTKEDFCVPALANSNKRLSAMGAFDVACSQKPKHNPVAYWKVGNKPVTSIAFSPDCQRVAVTSEDGALRIIDYLNEILEDVYLSYFGGLTCCAWSDDGKYVVAGGMDDLITIWSYYDQSIVARCQGHESWVRAVAFDPMGHEDESTYRFMSVGDDAKLLVWDFSLAALHRPRAQLHRAPASASGGKSPNATHGLVASPSDLAVAPLQHLQGRLDTDDSPSDVVHSRMPRGGVAVLQPLMSETIHDTAICSLQFSNDLLVTACRRGIVKVWKRPATFDPSSYI</sequence>
<dbReference type="Gene3D" id="2.130.10.10">
    <property type="entry name" value="YVTN repeat-like/Quinoprotein amine dehydrogenase"/>
    <property type="match status" value="1"/>
</dbReference>
<accession>A0A9W8EIG6</accession>
<dbReference type="SUPFAM" id="SSF50978">
    <property type="entry name" value="WD40 repeat-like"/>
    <property type="match status" value="1"/>
</dbReference>
<dbReference type="GO" id="GO:0051286">
    <property type="term" value="C:cell tip"/>
    <property type="evidence" value="ECO:0007669"/>
    <property type="project" value="TreeGrafter"/>
</dbReference>
<evidence type="ECO:0000256" key="1">
    <source>
        <dbReference type="ARBA" id="ARBA00022574"/>
    </source>
</evidence>
<evidence type="ECO:0000256" key="4">
    <source>
        <dbReference type="SAM" id="MobiDB-lite"/>
    </source>
</evidence>
<dbReference type="SMART" id="SM00320">
    <property type="entry name" value="WD40"/>
    <property type="match status" value="5"/>
</dbReference>
<evidence type="ECO:0000313" key="5">
    <source>
        <dbReference type="EMBL" id="KAJ2002638.1"/>
    </source>
</evidence>
<dbReference type="PANTHER" id="PTHR14107">
    <property type="entry name" value="WD REPEAT PROTEIN"/>
    <property type="match status" value="1"/>
</dbReference>
<dbReference type="GO" id="GO:0032153">
    <property type="term" value="C:cell division site"/>
    <property type="evidence" value="ECO:0007669"/>
    <property type="project" value="TreeGrafter"/>
</dbReference>
<dbReference type="GO" id="GO:0045013">
    <property type="term" value="P:carbon catabolite repression of transcription"/>
    <property type="evidence" value="ECO:0007669"/>
    <property type="project" value="TreeGrafter"/>
</dbReference>
<feature type="compositionally biased region" description="Low complexity" evidence="4">
    <location>
        <begin position="147"/>
        <end position="159"/>
    </location>
</feature>
<feature type="repeat" description="WD" evidence="3">
    <location>
        <begin position="456"/>
        <end position="497"/>
    </location>
</feature>
<dbReference type="Pfam" id="PF00400">
    <property type="entry name" value="WD40"/>
    <property type="match status" value="3"/>
</dbReference>
<dbReference type="PANTHER" id="PTHR14107:SF16">
    <property type="entry name" value="AT02583P"/>
    <property type="match status" value="1"/>
</dbReference>
<evidence type="ECO:0008006" key="7">
    <source>
        <dbReference type="Google" id="ProtNLM"/>
    </source>
</evidence>
<evidence type="ECO:0000256" key="3">
    <source>
        <dbReference type="PROSITE-ProRule" id="PRU00221"/>
    </source>
</evidence>
<comment type="caution">
    <text evidence="5">The sequence shown here is derived from an EMBL/GenBank/DDBJ whole genome shotgun (WGS) entry which is preliminary data.</text>
</comment>
<dbReference type="OrthoDB" id="3367at2759"/>
<keyword evidence="2" id="KW-0677">Repeat</keyword>
<dbReference type="Proteomes" id="UP001150907">
    <property type="component" value="Unassembled WGS sequence"/>
</dbReference>
<keyword evidence="1 3" id="KW-0853">WD repeat</keyword>
<gene>
    <name evidence="5" type="ORF">H4R26_003511</name>
</gene>
<proteinExistence type="predicted"/>
<name>A0A9W8EIG6_9FUNG</name>
<dbReference type="InterPro" id="IPR001680">
    <property type="entry name" value="WD40_rpt"/>
</dbReference>
<organism evidence="5 6">
    <name type="scientific">Coemansia thaxteri</name>
    <dbReference type="NCBI Taxonomy" id="2663907"/>
    <lineage>
        <taxon>Eukaryota</taxon>
        <taxon>Fungi</taxon>
        <taxon>Fungi incertae sedis</taxon>
        <taxon>Zoopagomycota</taxon>
        <taxon>Kickxellomycotina</taxon>
        <taxon>Kickxellomycetes</taxon>
        <taxon>Kickxellales</taxon>
        <taxon>Kickxellaceae</taxon>
        <taxon>Coemansia</taxon>
    </lineage>
</organism>
<protein>
    <recommendedName>
        <fullName evidence="7">WD40 repeat-like protein</fullName>
    </recommendedName>
</protein>